<dbReference type="Gene3D" id="3.30.530.20">
    <property type="match status" value="1"/>
</dbReference>
<dbReference type="AlphaFoldDB" id="A0A4Q1JRS2"/>
<name>A0A4Q1JRS2_9BACT</name>
<dbReference type="RefSeq" id="WP_129252239.1">
    <property type="nucleotide sequence ID" value="NZ_SAXA01000001.1"/>
</dbReference>
<evidence type="ECO:0000313" key="2">
    <source>
        <dbReference type="EMBL" id="RXQ97591.1"/>
    </source>
</evidence>
<evidence type="ECO:0000313" key="3">
    <source>
        <dbReference type="Proteomes" id="UP000289703"/>
    </source>
</evidence>
<keyword evidence="3" id="KW-1185">Reference proteome</keyword>
<dbReference type="SUPFAM" id="SSF55961">
    <property type="entry name" value="Bet v1-like"/>
    <property type="match status" value="1"/>
</dbReference>
<dbReference type="Proteomes" id="UP000289703">
    <property type="component" value="Unassembled WGS sequence"/>
</dbReference>
<comment type="caution">
    <text evidence="2">The sequence shown here is derived from an EMBL/GenBank/DDBJ whole genome shotgun (WGS) entry which is preliminary data.</text>
</comment>
<dbReference type="EMBL" id="SAXA01000001">
    <property type="protein sequence ID" value="RXQ97591.1"/>
    <property type="molecule type" value="Genomic_DNA"/>
</dbReference>
<dbReference type="InterPro" id="IPR023393">
    <property type="entry name" value="START-like_dom_sf"/>
</dbReference>
<protein>
    <submittedName>
        <fullName evidence="2">SRPBCC domain-containing protein</fullName>
    </submittedName>
</protein>
<dbReference type="OrthoDB" id="667567at2"/>
<evidence type="ECO:0000259" key="1">
    <source>
        <dbReference type="Pfam" id="PF19569"/>
    </source>
</evidence>
<dbReference type="Pfam" id="PF19569">
    <property type="entry name" value="START_2"/>
    <property type="match status" value="1"/>
</dbReference>
<accession>A0A4Q1JRS2</accession>
<feature type="domain" description="START-like" evidence="1">
    <location>
        <begin position="2"/>
        <end position="124"/>
    </location>
</feature>
<organism evidence="2 3">
    <name type="scientific">Ancylomarina salipaludis</name>
    <dbReference type="NCBI Taxonomy" id="2501299"/>
    <lineage>
        <taxon>Bacteria</taxon>
        <taxon>Pseudomonadati</taxon>
        <taxon>Bacteroidota</taxon>
        <taxon>Bacteroidia</taxon>
        <taxon>Marinilabiliales</taxon>
        <taxon>Marinifilaceae</taxon>
        <taxon>Ancylomarina</taxon>
    </lineage>
</organism>
<dbReference type="InterPro" id="IPR045736">
    <property type="entry name" value="START_2"/>
</dbReference>
<gene>
    <name evidence="2" type="ORF">EO244_01540</name>
</gene>
<sequence length="124" mass="14640">MTKYDLEYVIHASPKVLFERLSTSSGLSEWFADNVNQKGKIFTFEWDGSEQKAEMILKKENQVVRFRWLDNEDDDSYFEFRFEIDALTNDLSLIITDFADEDEIDENMELWDTQISELKHVLGA</sequence>
<proteinExistence type="predicted"/>
<reference evidence="2 3" key="1">
    <citation type="submission" date="2019-01" db="EMBL/GenBank/DDBJ databases">
        <title>Ancylomarina salipaludis sp. nov., isolated from a salt marsh.</title>
        <authorList>
            <person name="Yoon J.-H."/>
        </authorList>
    </citation>
    <scope>NUCLEOTIDE SEQUENCE [LARGE SCALE GENOMIC DNA]</scope>
    <source>
        <strain evidence="2 3">SHSM-M15</strain>
    </source>
</reference>